<accession>A0A0L6U3D8</accession>
<evidence type="ECO:0000259" key="11">
    <source>
        <dbReference type="SMART" id="SM00845"/>
    </source>
</evidence>
<dbReference type="Pfam" id="PF02637">
    <property type="entry name" value="GatB_Yqey"/>
    <property type="match status" value="1"/>
</dbReference>
<keyword evidence="5 10" id="KW-0067">ATP-binding</keyword>
<dbReference type="AlphaFoldDB" id="A0A0L6U3D8"/>
<evidence type="ECO:0000256" key="3">
    <source>
        <dbReference type="ARBA" id="ARBA00022598"/>
    </source>
</evidence>
<dbReference type="OrthoDB" id="9804078at2"/>
<keyword evidence="6 10" id="KW-0648">Protein biosynthesis</keyword>
<keyword evidence="12" id="KW-0808">Transferase</keyword>
<dbReference type="FunFam" id="1.10.150.380:FF:000001">
    <property type="entry name" value="Aspartyl/glutamyl-tRNA(Asn/Gln) amidotransferase subunit B"/>
    <property type="match status" value="1"/>
</dbReference>
<evidence type="ECO:0000313" key="12">
    <source>
        <dbReference type="EMBL" id="KNZ43033.1"/>
    </source>
</evidence>
<dbReference type="Gene3D" id="1.10.150.380">
    <property type="entry name" value="GatB domain, N-terminal subdomain"/>
    <property type="match status" value="1"/>
</dbReference>
<name>A0A0L6U3D8_9FIRM</name>
<dbReference type="InterPro" id="IPR018027">
    <property type="entry name" value="Asn/Gln_amidotransferase"/>
</dbReference>
<dbReference type="HAMAP" id="MF_00121">
    <property type="entry name" value="GatB"/>
    <property type="match status" value="1"/>
</dbReference>
<dbReference type="EMBL" id="LGYO01000007">
    <property type="protein sequence ID" value="KNZ43033.1"/>
    <property type="molecule type" value="Genomic_DNA"/>
</dbReference>
<dbReference type="Proteomes" id="UP000036873">
    <property type="component" value="Unassembled WGS sequence"/>
</dbReference>
<comment type="subunit">
    <text evidence="2 10">Heterotrimer of A, B and C subunits.</text>
</comment>
<dbReference type="InterPro" id="IPR017958">
    <property type="entry name" value="Gln-tRNA_amidoTrfase_suB_CS"/>
</dbReference>
<dbReference type="NCBIfam" id="TIGR00133">
    <property type="entry name" value="gatB"/>
    <property type="match status" value="1"/>
</dbReference>
<dbReference type="GO" id="GO:0005524">
    <property type="term" value="F:ATP binding"/>
    <property type="evidence" value="ECO:0007669"/>
    <property type="project" value="UniProtKB-KW"/>
</dbReference>
<dbReference type="NCBIfam" id="NF004012">
    <property type="entry name" value="PRK05477.1-2"/>
    <property type="match status" value="1"/>
</dbReference>
<keyword evidence="13" id="KW-1185">Reference proteome</keyword>
<evidence type="ECO:0000256" key="7">
    <source>
        <dbReference type="ARBA" id="ARBA00024799"/>
    </source>
</evidence>
<evidence type="ECO:0000256" key="6">
    <source>
        <dbReference type="ARBA" id="ARBA00022917"/>
    </source>
</evidence>
<dbReference type="PANTHER" id="PTHR11659:SF0">
    <property type="entry name" value="GLUTAMYL-TRNA(GLN) AMIDOTRANSFERASE SUBUNIT B, MITOCHONDRIAL"/>
    <property type="match status" value="1"/>
</dbReference>
<dbReference type="Pfam" id="PF02934">
    <property type="entry name" value="GatB_N"/>
    <property type="match status" value="1"/>
</dbReference>
<evidence type="ECO:0000256" key="1">
    <source>
        <dbReference type="ARBA" id="ARBA00005306"/>
    </source>
</evidence>
<feature type="domain" description="Asn/Gln amidotransferase" evidence="11">
    <location>
        <begin position="326"/>
        <end position="473"/>
    </location>
</feature>
<dbReference type="NCBIfam" id="NF004014">
    <property type="entry name" value="PRK05477.1-4"/>
    <property type="match status" value="1"/>
</dbReference>
<dbReference type="GO" id="GO:0050567">
    <property type="term" value="F:glutaminyl-tRNA synthase (glutamine-hydrolyzing) activity"/>
    <property type="evidence" value="ECO:0007669"/>
    <property type="project" value="UniProtKB-UniRule"/>
</dbReference>
<dbReference type="GO" id="GO:0070681">
    <property type="term" value="P:glutaminyl-tRNAGln biosynthesis via transamidation"/>
    <property type="evidence" value="ECO:0007669"/>
    <property type="project" value="TreeGrafter"/>
</dbReference>
<comment type="catalytic activity">
    <reaction evidence="9 10">
        <text>L-glutamyl-tRNA(Gln) + L-glutamine + ATP + H2O = L-glutaminyl-tRNA(Gln) + L-glutamate + ADP + phosphate + H(+)</text>
        <dbReference type="Rhea" id="RHEA:17521"/>
        <dbReference type="Rhea" id="RHEA-COMP:9681"/>
        <dbReference type="Rhea" id="RHEA-COMP:9684"/>
        <dbReference type="ChEBI" id="CHEBI:15377"/>
        <dbReference type="ChEBI" id="CHEBI:15378"/>
        <dbReference type="ChEBI" id="CHEBI:29985"/>
        <dbReference type="ChEBI" id="CHEBI:30616"/>
        <dbReference type="ChEBI" id="CHEBI:43474"/>
        <dbReference type="ChEBI" id="CHEBI:58359"/>
        <dbReference type="ChEBI" id="CHEBI:78520"/>
        <dbReference type="ChEBI" id="CHEBI:78521"/>
        <dbReference type="ChEBI" id="CHEBI:456216"/>
    </reaction>
</comment>
<evidence type="ECO:0000256" key="8">
    <source>
        <dbReference type="ARBA" id="ARBA00047380"/>
    </source>
</evidence>
<evidence type="ECO:0000313" key="13">
    <source>
        <dbReference type="Proteomes" id="UP000036873"/>
    </source>
</evidence>
<dbReference type="InterPro" id="IPR023168">
    <property type="entry name" value="GatB_Yqey_C_2"/>
</dbReference>
<dbReference type="InterPro" id="IPR004413">
    <property type="entry name" value="GatB"/>
</dbReference>
<dbReference type="PROSITE" id="PS01234">
    <property type="entry name" value="GATB"/>
    <property type="match status" value="1"/>
</dbReference>
<dbReference type="FunFam" id="1.10.10.410:FF:000001">
    <property type="entry name" value="Aspartyl/glutamyl-tRNA(Asn/Gln) amidotransferase subunit B"/>
    <property type="match status" value="1"/>
</dbReference>
<evidence type="ECO:0000256" key="2">
    <source>
        <dbReference type="ARBA" id="ARBA00011123"/>
    </source>
</evidence>
<dbReference type="InterPro" id="IPR006075">
    <property type="entry name" value="Asn/Gln-tRNA_Trfase_suB/E_cat"/>
</dbReference>
<dbReference type="PATRIC" id="fig|52689.4.peg.3404"/>
<proteinExistence type="inferred from homology"/>
<comment type="similarity">
    <text evidence="1 10">Belongs to the GatB/GatE family. GatB subfamily.</text>
</comment>
<evidence type="ECO:0000256" key="10">
    <source>
        <dbReference type="HAMAP-Rule" id="MF_00121"/>
    </source>
</evidence>
<dbReference type="InterPro" id="IPR042114">
    <property type="entry name" value="GatB_C_1"/>
</dbReference>
<dbReference type="RefSeq" id="WP_050738769.1">
    <property type="nucleotide sequence ID" value="NZ_LGYO01000007.1"/>
</dbReference>
<protein>
    <recommendedName>
        <fullName evidence="10">Aspartyl/glutamyl-tRNA(Asn/Gln) amidotransferase subunit B</fullName>
        <shortName evidence="10">Asp/Glu-ADT subunit B</shortName>
        <ecNumber evidence="10">6.3.5.-</ecNumber>
    </recommendedName>
</protein>
<dbReference type="InterPro" id="IPR017959">
    <property type="entry name" value="Asn/Gln-tRNA_amidoTrfase_suB/E"/>
</dbReference>
<dbReference type="EC" id="6.3.5.-" evidence="10"/>
<comment type="caution">
    <text evidence="12">The sequence shown here is derived from an EMBL/GenBank/DDBJ whole genome shotgun (WGS) entry which is preliminary data.</text>
</comment>
<comment type="function">
    <text evidence="7 10">Allows the formation of correctly charged Asn-tRNA(Asn) or Gln-tRNA(Gln) through the transamidation of misacylated Asp-tRNA(Asn) or Glu-tRNA(Gln) in organisms which lack either or both of asparaginyl-tRNA or glutaminyl-tRNA synthetases. The reaction takes place in the presence of glutamine and ATP through an activated phospho-Asp-tRNA(Asn) or phospho-Glu-tRNA(Gln).</text>
</comment>
<keyword evidence="4 10" id="KW-0547">Nucleotide-binding</keyword>
<evidence type="ECO:0000256" key="5">
    <source>
        <dbReference type="ARBA" id="ARBA00022840"/>
    </source>
</evidence>
<dbReference type="STRING" id="52689.AKG39_02430"/>
<dbReference type="Gene3D" id="1.10.10.410">
    <property type="match status" value="1"/>
</dbReference>
<sequence length="478" mass="53020">MEYEIVIGMEIHVELGTKSKIFCSCPTEFGAEENTHTCPVCLGMPGVLPVLNEKVVEYATRAGLALGCEIAHYSKMDRKNYFYPDLPKAYQTSQFDLPICNGGVIEIEVDGIKKDVGITRIHIEEDAGKLLHESVDGTLVDVNRCGVPLIEIVSEPDMSSAEEARAFGEKVRNILEYTGVSDCKMQEGSMRFDVNLSMREKGATVLGTRTEMKNLNSFRALIRAVHYESKRQIIELKKGHVITQETRKWDDTKGTSSSLRSKEEAHDYRYFPEPDLVPIVIEADYIAKIKAALPELPEAKKQRYMDEYKLPEYDAGVLTATGILANFFEEAVGLYNEPKQISNWLMVEIPPLLKEKELCMENISITPLMLTELLKLVKDDTISGTSGKEVLKEMFSTGKNPGDIVKDKGLAQMSDTTELEAIIEKIVAANPKSVEDIGAGSDKAYGFLTGQVMKATKGQANPQVANEIIRAVVAKHLG</sequence>
<dbReference type="SUPFAM" id="SSF55931">
    <property type="entry name" value="Glutamine synthetase/guanido kinase"/>
    <property type="match status" value="1"/>
</dbReference>
<dbReference type="PANTHER" id="PTHR11659">
    <property type="entry name" value="GLUTAMYL-TRNA GLN AMIDOTRANSFERASE SUBUNIT B MITOCHONDRIAL AND PROKARYOTIC PET112-RELATED"/>
    <property type="match status" value="1"/>
</dbReference>
<evidence type="ECO:0000256" key="4">
    <source>
        <dbReference type="ARBA" id="ARBA00022741"/>
    </source>
</evidence>
<dbReference type="SMART" id="SM00845">
    <property type="entry name" value="GatB_Yqey"/>
    <property type="match status" value="1"/>
</dbReference>
<dbReference type="GO" id="GO:0050566">
    <property type="term" value="F:asparaginyl-tRNA synthase (glutamine-hydrolyzing) activity"/>
    <property type="evidence" value="ECO:0007669"/>
    <property type="project" value="RHEA"/>
</dbReference>
<reference evidence="13" key="1">
    <citation type="submission" date="2015-07" db="EMBL/GenBank/DDBJ databases">
        <title>Draft genome sequence of Acetobacterium bakii DSM 8293, a potential psychrophilic chemical producer through syngas fermentation.</title>
        <authorList>
            <person name="Song Y."/>
            <person name="Hwang S."/>
            <person name="Cho B.-K."/>
        </authorList>
    </citation>
    <scope>NUCLEOTIDE SEQUENCE [LARGE SCALE GENOMIC DNA]</scope>
    <source>
        <strain evidence="13">DSM 8239</strain>
    </source>
</reference>
<comment type="catalytic activity">
    <reaction evidence="8 10">
        <text>L-aspartyl-tRNA(Asn) + L-glutamine + ATP + H2O = L-asparaginyl-tRNA(Asn) + L-glutamate + ADP + phosphate + 2 H(+)</text>
        <dbReference type="Rhea" id="RHEA:14513"/>
        <dbReference type="Rhea" id="RHEA-COMP:9674"/>
        <dbReference type="Rhea" id="RHEA-COMP:9677"/>
        <dbReference type="ChEBI" id="CHEBI:15377"/>
        <dbReference type="ChEBI" id="CHEBI:15378"/>
        <dbReference type="ChEBI" id="CHEBI:29985"/>
        <dbReference type="ChEBI" id="CHEBI:30616"/>
        <dbReference type="ChEBI" id="CHEBI:43474"/>
        <dbReference type="ChEBI" id="CHEBI:58359"/>
        <dbReference type="ChEBI" id="CHEBI:78515"/>
        <dbReference type="ChEBI" id="CHEBI:78516"/>
        <dbReference type="ChEBI" id="CHEBI:456216"/>
    </reaction>
</comment>
<organism evidence="12 13">
    <name type="scientific">Acetobacterium bakii</name>
    <dbReference type="NCBI Taxonomy" id="52689"/>
    <lineage>
        <taxon>Bacteria</taxon>
        <taxon>Bacillati</taxon>
        <taxon>Bacillota</taxon>
        <taxon>Clostridia</taxon>
        <taxon>Eubacteriales</taxon>
        <taxon>Eubacteriaceae</taxon>
        <taxon>Acetobacterium</taxon>
    </lineage>
</organism>
<dbReference type="InterPro" id="IPR014746">
    <property type="entry name" value="Gln_synth/guanido_kin_cat_dom"/>
</dbReference>
<dbReference type="InterPro" id="IPR003789">
    <property type="entry name" value="Asn/Gln_tRNA_amidoTrase-B-like"/>
</dbReference>
<gene>
    <name evidence="10" type="primary">gatB</name>
    <name evidence="12" type="ORF">AKG39_02430</name>
</gene>
<evidence type="ECO:0000256" key="9">
    <source>
        <dbReference type="ARBA" id="ARBA00047913"/>
    </source>
</evidence>
<dbReference type="GO" id="GO:0006412">
    <property type="term" value="P:translation"/>
    <property type="evidence" value="ECO:0007669"/>
    <property type="project" value="UniProtKB-UniRule"/>
</dbReference>
<dbReference type="SUPFAM" id="SSF89095">
    <property type="entry name" value="GatB/YqeY motif"/>
    <property type="match status" value="1"/>
</dbReference>
<dbReference type="GO" id="GO:0016740">
    <property type="term" value="F:transferase activity"/>
    <property type="evidence" value="ECO:0007669"/>
    <property type="project" value="UniProtKB-KW"/>
</dbReference>
<keyword evidence="3 10" id="KW-0436">Ligase</keyword>